<name>F4PME9_CACFS</name>
<dbReference type="Proteomes" id="UP000007797">
    <property type="component" value="Unassembled WGS sequence"/>
</dbReference>
<sequence>MYISSTRPHSNAPLAPTIWTLVYLCSGSRTECFQQKVHCCNVEGVELTLLIDTIISIKSIKIIKNTIRTEHT</sequence>
<dbReference type="RefSeq" id="XP_004360650.1">
    <property type="nucleotide sequence ID" value="XM_004360593.1"/>
</dbReference>
<evidence type="ECO:0000313" key="1">
    <source>
        <dbReference type="EMBL" id="EGG22799.1"/>
    </source>
</evidence>
<keyword evidence="2" id="KW-1185">Reference proteome</keyword>
<dbReference type="EMBL" id="GL883008">
    <property type="protein sequence ID" value="EGG22799.1"/>
    <property type="molecule type" value="Genomic_DNA"/>
</dbReference>
<proteinExistence type="predicted"/>
<dbReference type="KEGG" id="dfa:DFA_04929"/>
<dbReference type="GeneID" id="14875879"/>
<accession>F4PME9</accession>
<organism evidence="1 2">
    <name type="scientific">Cavenderia fasciculata</name>
    <name type="common">Slime mold</name>
    <name type="synonym">Dictyostelium fasciculatum</name>
    <dbReference type="NCBI Taxonomy" id="261658"/>
    <lineage>
        <taxon>Eukaryota</taxon>
        <taxon>Amoebozoa</taxon>
        <taxon>Evosea</taxon>
        <taxon>Eumycetozoa</taxon>
        <taxon>Dictyostelia</taxon>
        <taxon>Acytosteliales</taxon>
        <taxon>Cavenderiaceae</taxon>
        <taxon>Cavenderia</taxon>
    </lineage>
</organism>
<reference evidence="2" key="1">
    <citation type="journal article" date="2011" name="Genome Res.">
        <title>Phylogeny-wide analysis of social amoeba genomes highlights ancient origins for complex intercellular communication.</title>
        <authorList>
            <person name="Heidel A.J."/>
            <person name="Lawal H.M."/>
            <person name="Felder M."/>
            <person name="Schilde C."/>
            <person name="Helps N.R."/>
            <person name="Tunggal B."/>
            <person name="Rivero F."/>
            <person name="John U."/>
            <person name="Schleicher M."/>
            <person name="Eichinger L."/>
            <person name="Platzer M."/>
            <person name="Noegel A.A."/>
            <person name="Schaap P."/>
            <person name="Gloeckner G."/>
        </authorList>
    </citation>
    <scope>NUCLEOTIDE SEQUENCE [LARGE SCALE GENOMIC DNA]</scope>
    <source>
        <strain evidence="2">SH3</strain>
    </source>
</reference>
<protein>
    <submittedName>
        <fullName evidence="1">Uncharacterized protein</fullName>
    </submittedName>
</protein>
<gene>
    <name evidence="1" type="ORF">DFA_04929</name>
</gene>
<evidence type="ECO:0000313" key="2">
    <source>
        <dbReference type="Proteomes" id="UP000007797"/>
    </source>
</evidence>
<dbReference type="AlphaFoldDB" id="F4PME9"/>